<dbReference type="EMBL" id="AP021875">
    <property type="protein sequence ID" value="BBO78612.1"/>
    <property type="molecule type" value="Genomic_DNA"/>
</dbReference>
<dbReference type="Proteomes" id="UP000427769">
    <property type="component" value="Chromosome"/>
</dbReference>
<name>A0A5K7Z9A9_9BACT</name>
<sequence>MENERLIRLISLANLAGLPIIDVRDDIIRNFNDSETRGRILRNLEKIHKAILNIPRDLDKEKISEFEYEWPHSTI</sequence>
<accession>A0A5K7Z9A9</accession>
<reference evidence="1 2" key="1">
    <citation type="submission" date="2019-11" db="EMBL/GenBank/DDBJ databases">
        <title>Comparative genomics of hydrocarbon-degrading Desulfosarcina strains.</title>
        <authorList>
            <person name="Watanabe M."/>
            <person name="Kojima H."/>
            <person name="Fukui M."/>
        </authorList>
    </citation>
    <scope>NUCLEOTIDE SEQUENCE [LARGE SCALE GENOMIC DNA]</scope>
    <source>
        <strain evidence="1 2">PP31</strain>
    </source>
</reference>
<dbReference type="RefSeq" id="WP_155307228.1">
    <property type="nucleotide sequence ID" value="NZ_AP021875.1"/>
</dbReference>
<proteinExistence type="predicted"/>
<dbReference type="AlphaFoldDB" id="A0A5K7Z9A9"/>
<keyword evidence="2" id="KW-1185">Reference proteome</keyword>
<protein>
    <submittedName>
        <fullName evidence="1">Uncharacterized protein</fullName>
    </submittedName>
</protein>
<evidence type="ECO:0000313" key="1">
    <source>
        <dbReference type="EMBL" id="BBO78612.1"/>
    </source>
</evidence>
<organism evidence="1 2">
    <name type="scientific">Desulfosarcina widdelii</name>
    <dbReference type="NCBI Taxonomy" id="947919"/>
    <lineage>
        <taxon>Bacteria</taxon>
        <taxon>Pseudomonadati</taxon>
        <taxon>Thermodesulfobacteriota</taxon>
        <taxon>Desulfobacteria</taxon>
        <taxon>Desulfobacterales</taxon>
        <taxon>Desulfosarcinaceae</taxon>
        <taxon>Desulfosarcina</taxon>
    </lineage>
</organism>
<gene>
    <name evidence="1" type="ORF">DSCW_60290</name>
</gene>
<evidence type="ECO:0000313" key="2">
    <source>
        <dbReference type="Proteomes" id="UP000427769"/>
    </source>
</evidence>
<dbReference type="KEGG" id="dwd:DSCW_60290"/>